<comment type="similarity">
    <text evidence="8 9">Belongs to the TonB-dependent receptor family.</text>
</comment>
<keyword evidence="5 9" id="KW-0798">TonB box</keyword>
<evidence type="ECO:0000256" key="2">
    <source>
        <dbReference type="ARBA" id="ARBA00022448"/>
    </source>
</evidence>
<comment type="subcellular location">
    <subcellularLocation>
        <location evidence="1 8">Cell outer membrane</location>
        <topology evidence="1 8">Multi-pass membrane protein</topology>
    </subcellularLocation>
</comment>
<keyword evidence="7 8" id="KW-0998">Cell outer membrane</keyword>
<evidence type="ECO:0000256" key="4">
    <source>
        <dbReference type="ARBA" id="ARBA00022692"/>
    </source>
</evidence>
<reference evidence="12" key="2">
    <citation type="submission" date="2020-09" db="EMBL/GenBank/DDBJ databases">
        <authorList>
            <person name="Sun Q."/>
            <person name="Zhou Y."/>
        </authorList>
    </citation>
    <scope>NUCLEOTIDE SEQUENCE</scope>
    <source>
        <strain evidence="12">CGMCC 1.15966</strain>
    </source>
</reference>
<dbReference type="PROSITE" id="PS52016">
    <property type="entry name" value="TONB_DEPENDENT_REC_3"/>
    <property type="match status" value="1"/>
</dbReference>
<sequence>MKFNLIPFSIRENLYECAYVKVGFDKNRFIDNKVKEPNHFGPITSLLMKIHLIALIIVLAMAQVNARSIAQQITLKRENAKLSSILKDLEKQSGYSFFYKKTDVDPVKEIDVNFNSIPLNVALNKLLSPRDLTFEFFEKTIVIKKESTTSLASSSDQLLSKPNFSEQQQVHGVVLDEKGNPISGATIRIKSMPNRAVVTDKNGRFILPITAINEIVVVSYIGYANHEIKAVLTAEGLTIRMKLVSNEVDEVVITGMMEFKKDAFSGASSTFKREELKQVANTNVIQALKSLDPSFLVMENNLSGANPNILPNIELRGQTSITSENLRDEFTDDPNQPLFILDGFQSNLRTILDLDMNRIESITILKDASSTAIYGSRASNGVVVVETIRPKPGELRLNYTTDMNVEIADLGSYNMMNAAEKLEFERLTGIYTAQPYLQEYQHTYYDPLYNRKLENVLRGVDTYWLKTPIQTGFAHRHSLYVEGGNENFVYNIGGNYKKNNAVMKGSGRQEWGARSNLIYRQGKLSAINNLAINGNTADESNYGSFATWVNMNPYYANLDSQNPIIEEYIDQQYGMKYKVYNPIYNTQLNSFDNSKGFAVTNNFQLIYDLTSDWRITGSFQISKNIIKANTFISPLNTMFENTPLLQMGSYTSREQNQLAYTGNAMLSYGKSINKHTINGNARIEFAENNNSSLGFVAVGFPRSSNGNPAFAYGYQRNSSPSANHVISRRNSILATLNYSYDNRYNTDISFNYDGSTAFGRQNSYSPFFATGLSWNLHNESFLKDNPMFNQLRLRANYGVTGNQNFSSTTSISTYNYLSAYNYYGQGVTLATFANENLRWQKTNQFSAGLDATLLNNRFNLTFNIYNKITNDLAVAVNLPASTGLIAYPFNAGDLTVKGVELMTKYNIIHKPGDRIFWNVGLTGARSTQTFNHFNNLLTGLNQSLQNSKSLLRYKDGHSPNDLWAVQSLGIDPATGREMFLKKDGTKTFDYDEQDITALGNGNPLIQGVLSTNITYKGFMLGAYMRYIYDQDVLNYALFNKVENISLTDVVNYNQDKRALYDRWVNVGDVSKFRGISITDNTNPSSRFIQQENSFSLESISLSYDFRDSKWIQKAGLSNLRISGITNEVFRWSTVRRERGIDYPYAKMYSLTINANF</sequence>
<evidence type="ECO:0000256" key="8">
    <source>
        <dbReference type="PROSITE-ProRule" id="PRU01360"/>
    </source>
</evidence>
<keyword evidence="13" id="KW-1185">Reference proteome</keyword>
<dbReference type="Pfam" id="PF13715">
    <property type="entry name" value="CarbopepD_reg_2"/>
    <property type="match status" value="1"/>
</dbReference>
<keyword evidence="2 8" id="KW-0813">Transport</keyword>
<dbReference type="InterPro" id="IPR039426">
    <property type="entry name" value="TonB-dep_rcpt-like"/>
</dbReference>
<dbReference type="Gene3D" id="2.170.130.10">
    <property type="entry name" value="TonB-dependent receptor, plug domain"/>
    <property type="match status" value="1"/>
</dbReference>
<dbReference type="SUPFAM" id="SSF56935">
    <property type="entry name" value="Porins"/>
    <property type="match status" value="1"/>
</dbReference>
<comment type="caution">
    <text evidence="12">The sequence shown here is derived from an EMBL/GenBank/DDBJ whole genome shotgun (WGS) entry which is preliminary data.</text>
</comment>
<dbReference type="InterPro" id="IPR023997">
    <property type="entry name" value="TonB-dep_OMP_SusC/RagA_CS"/>
</dbReference>
<evidence type="ECO:0000256" key="3">
    <source>
        <dbReference type="ARBA" id="ARBA00022452"/>
    </source>
</evidence>
<organism evidence="12 13">
    <name type="scientific">Sphingobacterium cellulitidis</name>
    <dbReference type="NCBI Taxonomy" id="1768011"/>
    <lineage>
        <taxon>Bacteria</taxon>
        <taxon>Pseudomonadati</taxon>
        <taxon>Bacteroidota</taxon>
        <taxon>Sphingobacteriia</taxon>
        <taxon>Sphingobacteriales</taxon>
        <taxon>Sphingobacteriaceae</taxon>
        <taxon>Sphingobacterium</taxon>
    </lineage>
</organism>
<dbReference type="InterPro" id="IPR012910">
    <property type="entry name" value="Plug_dom"/>
</dbReference>
<name>A0A8H9G1P9_9SPHI</name>
<evidence type="ECO:0000256" key="7">
    <source>
        <dbReference type="ARBA" id="ARBA00023237"/>
    </source>
</evidence>
<protein>
    <submittedName>
        <fullName evidence="12">SusC/RagA family TonB-linked outer membrane protein</fullName>
    </submittedName>
</protein>
<dbReference type="AlphaFoldDB" id="A0A8H9G1P9"/>
<dbReference type="NCBIfam" id="TIGR04056">
    <property type="entry name" value="OMP_RagA_SusC"/>
    <property type="match status" value="1"/>
</dbReference>
<evidence type="ECO:0000256" key="9">
    <source>
        <dbReference type="RuleBase" id="RU003357"/>
    </source>
</evidence>
<evidence type="ECO:0000259" key="11">
    <source>
        <dbReference type="Pfam" id="PF07715"/>
    </source>
</evidence>
<dbReference type="SUPFAM" id="SSF49464">
    <property type="entry name" value="Carboxypeptidase regulatory domain-like"/>
    <property type="match status" value="1"/>
</dbReference>
<feature type="domain" description="TonB-dependent receptor-like beta-barrel" evidence="10">
    <location>
        <begin position="586"/>
        <end position="927"/>
    </location>
</feature>
<evidence type="ECO:0000256" key="5">
    <source>
        <dbReference type="ARBA" id="ARBA00023077"/>
    </source>
</evidence>
<evidence type="ECO:0000256" key="6">
    <source>
        <dbReference type="ARBA" id="ARBA00023136"/>
    </source>
</evidence>
<dbReference type="Gene3D" id="2.40.170.20">
    <property type="entry name" value="TonB-dependent receptor, beta-barrel domain"/>
    <property type="match status" value="1"/>
</dbReference>
<evidence type="ECO:0000313" key="13">
    <source>
        <dbReference type="Proteomes" id="UP000614460"/>
    </source>
</evidence>
<keyword evidence="3 8" id="KW-1134">Transmembrane beta strand</keyword>
<dbReference type="GO" id="GO:0009279">
    <property type="term" value="C:cell outer membrane"/>
    <property type="evidence" value="ECO:0007669"/>
    <property type="project" value="UniProtKB-SubCell"/>
</dbReference>
<dbReference type="InterPro" id="IPR008969">
    <property type="entry name" value="CarboxyPept-like_regulatory"/>
</dbReference>
<dbReference type="InterPro" id="IPR000531">
    <property type="entry name" value="Beta-barrel_TonB"/>
</dbReference>
<dbReference type="Pfam" id="PF07715">
    <property type="entry name" value="Plug"/>
    <property type="match status" value="1"/>
</dbReference>
<dbReference type="NCBIfam" id="TIGR04057">
    <property type="entry name" value="SusC_RagA_signa"/>
    <property type="match status" value="1"/>
</dbReference>
<accession>A0A8H9G1P9</accession>
<dbReference type="InterPro" id="IPR036942">
    <property type="entry name" value="Beta-barrel_TonB_sf"/>
</dbReference>
<keyword evidence="4 8" id="KW-0812">Transmembrane</keyword>
<reference evidence="12" key="1">
    <citation type="journal article" date="2014" name="Int. J. Syst. Evol. Microbiol.">
        <title>Complete genome sequence of Corynebacterium casei LMG S-19264T (=DSM 44701T), isolated from a smear-ripened cheese.</title>
        <authorList>
            <consortium name="US DOE Joint Genome Institute (JGI-PGF)"/>
            <person name="Walter F."/>
            <person name="Albersmeier A."/>
            <person name="Kalinowski J."/>
            <person name="Ruckert C."/>
        </authorList>
    </citation>
    <scope>NUCLEOTIDE SEQUENCE</scope>
    <source>
        <strain evidence="12">CGMCC 1.15966</strain>
    </source>
</reference>
<evidence type="ECO:0000259" key="10">
    <source>
        <dbReference type="Pfam" id="PF00593"/>
    </source>
</evidence>
<keyword evidence="6 8" id="KW-0472">Membrane</keyword>
<dbReference type="Proteomes" id="UP000614460">
    <property type="component" value="Unassembled WGS sequence"/>
</dbReference>
<dbReference type="InterPro" id="IPR037066">
    <property type="entry name" value="Plug_dom_sf"/>
</dbReference>
<dbReference type="Pfam" id="PF00593">
    <property type="entry name" value="TonB_dep_Rec_b-barrel"/>
    <property type="match status" value="1"/>
</dbReference>
<evidence type="ECO:0000313" key="12">
    <source>
        <dbReference type="EMBL" id="GGE29338.1"/>
    </source>
</evidence>
<dbReference type="Gene3D" id="2.60.40.1120">
    <property type="entry name" value="Carboxypeptidase-like, regulatory domain"/>
    <property type="match status" value="1"/>
</dbReference>
<feature type="domain" description="TonB-dependent receptor plug" evidence="11">
    <location>
        <begin position="264"/>
        <end position="382"/>
    </location>
</feature>
<proteinExistence type="inferred from homology"/>
<evidence type="ECO:0000256" key="1">
    <source>
        <dbReference type="ARBA" id="ARBA00004571"/>
    </source>
</evidence>
<gene>
    <name evidence="12" type="ORF">GCM10011516_28960</name>
</gene>
<dbReference type="EMBL" id="BMKM01000009">
    <property type="protein sequence ID" value="GGE29338.1"/>
    <property type="molecule type" value="Genomic_DNA"/>
</dbReference>
<dbReference type="InterPro" id="IPR023996">
    <property type="entry name" value="TonB-dep_OMP_SusC/RagA"/>
</dbReference>
<dbReference type="RefSeq" id="WP_182499477.1">
    <property type="nucleotide sequence ID" value="NZ_BMKM01000009.1"/>
</dbReference>